<keyword evidence="2" id="KW-1133">Transmembrane helix</keyword>
<feature type="transmembrane region" description="Helical" evidence="2">
    <location>
        <begin position="35"/>
        <end position="58"/>
    </location>
</feature>
<comment type="similarity">
    <text evidence="1">Belongs to the major facilitator superfamily. Phosphate:H(+) symporter (TC 2.A.1.9) family.</text>
</comment>
<organism evidence="3">
    <name type="scientific">Tanacetum cinerariifolium</name>
    <name type="common">Dalmatian daisy</name>
    <name type="synonym">Chrysanthemum cinerariifolium</name>
    <dbReference type="NCBI Taxonomy" id="118510"/>
    <lineage>
        <taxon>Eukaryota</taxon>
        <taxon>Viridiplantae</taxon>
        <taxon>Streptophyta</taxon>
        <taxon>Embryophyta</taxon>
        <taxon>Tracheophyta</taxon>
        <taxon>Spermatophyta</taxon>
        <taxon>Magnoliopsida</taxon>
        <taxon>eudicotyledons</taxon>
        <taxon>Gunneridae</taxon>
        <taxon>Pentapetalae</taxon>
        <taxon>asterids</taxon>
        <taxon>campanulids</taxon>
        <taxon>Asterales</taxon>
        <taxon>Asteraceae</taxon>
        <taxon>Asteroideae</taxon>
        <taxon>Anthemideae</taxon>
        <taxon>Anthemidinae</taxon>
        <taxon>Tanacetum</taxon>
    </lineage>
</organism>
<evidence type="ECO:0000256" key="1">
    <source>
        <dbReference type="ARBA" id="ARBA00044504"/>
    </source>
</evidence>
<sequence>EHLAEYRGAALALTAAFVFCGIGSGAAVAGWVYPIAGFTGLLGASFALMVLAVVCMLISAKRSPLRVPAI</sequence>
<dbReference type="SUPFAM" id="SSF103473">
    <property type="entry name" value="MFS general substrate transporter"/>
    <property type="match status" value="1"/>
</dbReference>
<dbReference type="AlphaFoldDB" id="A0A699X6U5"/>
<keyword evidence="2" id="KW-0812">Transmembrane</keyword>
<gene>
    <name evidence="3" type="ORF">Tci_926159</name>
</gene>
<protein>
    <recommendedName>
        <fullName evidence="4">MFS transporter</fullName>
    </recommendedName>
</protein>
<dbReference type="InterPro" id="IPR036259">
    <property type="entry name" value="MFS_trans_sf"/>
</dbReference>
<feature type="non-terminal residue" evidence="3">
    <location>
        <position position="1"/>
    </location>
</feature>
<comment type="caution">
    <text evidence="3">The sequence shown here is derived from an EMBL/GenBank/DDBJ whole genome shotgun (WGS) entry which is preliminary data.</text>
</comment>
<name>A0A699X6U5_TANCI</name>
<keyword evidence="2" id="KW-0472">Membrane</keyword>
<evidence type="ECO:0008006" key="4">
    <source>
        <dbReference type="Google" id="ProtNLM"/>
    </source>
</evidence>
<proteinExistence type="inferred from homology"/>
<accession>A0A699X6U5</accession>
<evidence type="ECO:0000256" key="2">
    <source>
        <dbReference type="SAM" id="Phobius"/>
    </source>
</evidence>
<dbReference type="EMBL" id="BKCJ011803011">
    <property type="protein sequence ID" value="GFD54190.1"/>
    <property type="molecule type" value="Genomic_DNA"/>
</dbReference>
<evidence type="ECO:0000313" key="3">
    <source>
        <dbReference type="EMBL" id="GFD54190.1"/>
    </source>
</evidence>
<reference evidence="3" key="1">
    <citation type="journal article" date="2019" name="Sci. Rep.">
        <title>Draft genome of Tanacetum cinerariifolium, the natural source of mosquito coil.</title>
        <authorList>
            <person name="Yamashiro T."/>
            <person name="Shiraishi A."/>
            <person name="Satake H."/>
            <person name="Nakayama K."/>
        </authorList>
    </citation>
    <scope>NUCLEOTIDE SEQUENCE</scope>
</reference>